<dbReference type="PANTHER" id="PTHR45138">
    <property type="entry name" value="REGULATORY COMPONENTS OF SENSORY TRANSDUCTION SYSTEM"/>
    <property type="match status" value="1"/>
</dbReference>
<dbReference type="Pfam" id="PF00990">
    <property type="entry name" value="GGDEF"/>
    <property type="match status" value="1"/>
</dbReference>
<reference evidence="3" key="1">
    <citation type="submission" date="2023-06" db="EMBL/GenBank/DDBJ databases">
        <title>SYSU T00b26.</title>
        <authorList>
            <person name="Gao L."/>
            <person name="Fang B.-Z."/>
            <person name="Li W.-J."/>
        </authorList>
    </citation>
    <scope>NUCLEOTIDE SEQUENCE</scope>
    <source>
        <strain evidence="3">SYSU T00b26</strain>
    </source>
</reference>
<proteinExistence type="predicted"/>
<dbReference type="Proteomes" id="UP001172738">
    <property type="component" value="Unassembled WGS sequence"/>
</dbReference>
<keyword evidence="1" id="KW-0812">Transmembrane</keyword>
<dbReference type="InterPro" id="IPR000160">
    <property type="entry name" value="GGDEF_dom"/>
</dbReference>
<keyword evidence="3" id="KW-0548">Nucleotidyltransferase</keyword>
<dbReference type="PROSITE" id="PS50887">
    <property type="entry name" value="GGDEF"/>
    <property type="match status" value="1"/>
</dbReference>
<dbReference type="RefSeq" id="WP_301129495.1">
    <property type="nucleotide sequence ID" value="NZ_JAUHPV010000007.1"/>
</dbReference>
<dbReference type="SUPFAM" id="SSF55073">
    <property type="entry name" value="Nucleotide cyclase"/>
    <property type="match status" value="1"/>
</dbReference>
<comment type="caution">
    <text evidence="3">The sequence shown here is derived from an EMBL/GenBank/DDBJ whole genome shotgun (WGS) entry which is preliminary data.</text>
</comment>
<dbReference type="PANTHER" id="PTHR45138:SF9">
    <property type="entry name" value="DIGUANYLATE CYCLASE DGCM-RELATED"/>
    <property type="match status" value="1"/>
</dbReference>
<keyword evidence="4" id="KW-1185">Reference proteome</keyword>
<dbReference type="InterPro" id="IPR050469">
    <property type="entry name" value="Diguanylate_Cyclase"/>
</dbReference>
<protein>
    <submittedName>
        <fullName evidence="3">Diguanylate cyclase</fullName>
        <ecNumber evidence="3">2.7.7.65</ecNumber>
    </submittedName>
</protein>
<evidence type="ECO:0000259" key="2">
    <source>
        <dbReference type="PROSITE" id="PS50887"/>
    </source>
</evidence>
<organism evidence="3 4">
    <name type="scientific">Demequina zhanjiangensis</name>
    <dbReference type="NCBI Taxonomy" id="3051659"/>
    <lineage>
        <taxon>Bacteria</taxon>
        <taxon>Bacillati</taxon>
        <taxon>Actinomycetota</taxon>
        <taxon>Actinomycetes</taxon>
        <taxon>Micrococcales</taxon>
        <taxon>Demequinaceae</taxon>
        <taxon>Demequina</taxon>
    </lineage>
</organism>
<dbReference type="GO" id="GO:0052621">
    <property type="term" value="F:diguanylate cyclase activity"/>
    <property type="evidence" value="ECO:0007669"/>
    <property type="project" value="UniProtKB-EC"/>
</dbReference>
<name>A0ABT8G3I5_9MICO</name>
<feature type="transmembrane region" description="Helical" evidence="1">
    <location>
        <begin position="342"/>
        <end position="362"/>
    </location>
</feature>
<feature type="transmembrane region" description="Helical" evidence="1">
    <location>
        <begin position="15"/>
        <end position="37"/>
    </location>
</feature>
<dbReference type="NCBIfam" id="TIGR00254">
    <property type="entry name" value="GGDEF"/>
    <property type="match status" value="1"/>
</dbReference>
<keyword evidence="3" id="KW-0808">Transferase</keyword>
<keyword evidence="1" id="KW-0472">Membrane</keyword>
<gene>
    <name evidence="3" type="ORF">QQX04_11940</name>
</gene>
<feature type="domain" description="GGDEF" evidence="2">
    <location>
        <begin position="402"/>
        <end position="535"/>
    </location>
</feature>
<dbReference type="EC" id="2.7.7.65" evidence="3"/>
<evidence type="ECO:0000313" key="4">
    <source>
        <dbReference type="Proteomes" id="UP001172738"/>
    </source>
</evidence>
<dbReference type="CDD" id="cd01949">
    <property type="entry name" value="GGDEF"/>
    <property type="match status" value="1"/>
</dbReference>
<accession>A0ABT8G3I5</accession>
<sequence length="535" mass="57572">MSPLPNPRRVTGRDLFSIGMVVISFVMLTMISMAVWLQNVSRSGTDAAVESVLTTRTESAASWVADYVEATETTTHGLKLWFEAAPRTVDQVREQLLVIAAIDDQLTSTGIGFADGSWLGIRRAAPDQEGVWLVSLADAGGSRSLEVYDAEFTLLSRWEGEPAGASDEAPFWRAASTSEDLEWVTTQATPGMIEAGVWAAEAVRDQDGSVAAVVATEFPVDAMTEVLEAVVLGDQGGVFLLDGERRVIASPLGVEDIAMVSVGPTPAPTFSTVTGRTLESLGISTTESAEPYSAEIAVGYDGDLHTAELGLAELGVPWVLHLRALDAQVASAIFDLQVAIRWASGILLAALLAASGLFFFFWRPTRDLHKRANTDLLTGLLRRGRFLQLAPAVLAESRRVGHSSCAVVLDLDNFKSLNDELGHETGDVALERVGTSLRSATRSGDLVSRWGGDEFVALLELIDPTDALFAVERLREKVEAQLREEFPDHPELGVTAGGAVSCGEECDIETLIRQADEALVEGKRTRKSRTYMAVV</sequence>
<dbReference type="Gene3D" id="3.30.70.270">
    <property type="match status" value="1"/>
</dbReference>
<keyword evidence="1" id="KW-1133">Transmembrane helix</keyword>
<dbReference type="EMBL" id="JAUHPV010000007">
    <property type="protein sequence ID" value="MDN4473706.1"/>
    <property type="molecule type" value="Genomic_DNA"/>
</dbReference>
<dbReference type="InterPro" id="IPR029787">
    <property type="entry name" value="Nucleotide_cyclase"/>
</dbReference>
<dbReference type="InterPro" id="IPR043128">
    <property type="entry name" value="Rev_trsase/Diguanyl_cyclase"/>
</dbReference>
<dbReference type="SMART" id="SM00267">
    <property type="entry name" value="GGDEF"/>
    <property type="match status" value="1"/>
</dbReference>
<evidence type="ECO:0000256" key="1">
    <source>
        <dbReference type="SAM" id="Phobius"/>
    </source>
</evidence>
<evidence type="ECO:0000313" key="3">
    <source>
        <dbReference type="EMBL" id="MDN4473706.1"/>
    </source>
</evidence>